<dbReference type="EC" id="1.21.4.3" evidence="3"/>
<dbReference type="GO" id="GO:0033794">
    <property type="term" value="F:sarcosine reductase activity"/>
    <property type="evidence" value="ECO:0007669"/>
    <property type="project" value="UniProtKB-EC"/>
</dbReference>
<dbReference type="SUPFAM" id="SSF53901">
    <property type="entry name" value="Thiolase-like"/>
    <property type="match status" value="1"/>
</dbReference>
<organism evidence="3 4">
    <name type="scientific">Alkalithermobacter paradoxus</name>
    <dbReference type="NCBI Taxonomy" id="29349"/>
    <lineage>
        <taxon>Bacteria</taxon>
        <taxon>Bacillati</taxon>
        <taxon>Bacillota</taxon>
        <taxon>Clostridia</taxon>
        <taxon>Peptostreptococcales</taxon>
        <taxon>Tepidibacteraceae</taxon>
        <taxon>Alkalithermobacter</taxon>
    </lineage>
</organism>
<dbReference type="GO" id="GO:0030699">
    <property type="term" value="F:glycine reductase activity"/>
    <property type="evidence" value="ECO:0007669"/>
    <property type="project" value="UniProtKB-EC"/>
</dbReference>
<protein>
    <submittedName>
        <fullName evidence="3">Glycine/sarcosine/betaine reductase complex component C subunit beta</fullName>
        <ecNumber evidence="3">1.21.4.2</ecNumber>
        <ecNumber evidence="3">1.21.4.3</ecNumber>
        <ecNumber evidence="3">1.21.4.4</ecNumber>
    </submittedName>
</protein>
<dbReference type="Gene3D" id="3.40.47.10">
    <property type="match status" value="1"/>
</dbReference>
<dbReference type="InterPro" id="IPR045984">
    <property type="entry name" value="DUF5940"/>
</dbReference>
<feature type="domain" description="DUF5940" evidence="2">
    <location>
        <begin position="346"/>
        <end position="510"/>
    </location>
</feature>
<dbReference type="STRING" id="29349.CLOTH_09510"/>
<dbReference type="PIRSF" id="PIRSF037559">
    <property type="entry name" value="Gly_sarc_betain_red_a"/>
    <property type="match status" value="1"/>
</dbReference>
<dbReference type="EC" id="1.21.4.4" evidence="3"/>
<keyword evidence="3" id="KW-0560">Oxidoreductase</keyword>
<dbReference type="InterPro" id="IPR016039">
    <property type="entry name" value="Thiolase-like"/>
</dbReference>
<reference evidence="3 4" key="1">
    <citation type="submission" date="2017-03" db="EMBL/GenBank/DDBJ databases">
        <title>Genome sequence of Clostridium thermoalcaliphilum DSM 7309.</title>
        <authorList>
            <person name="Poehlein A."/>
            <person name="Daniel R."/>
        </authorList>
    </citation>
    <scope>NUCLEOTIDE SEQUENCE [LARGE SCALE GENOMIC DNA]</scope>
    <source>
        <strain evidence="3 4">DSM 7309</strain>
    </source>
</reference>
<proteinExistence type="predicted"/>
<evidence type="ECO:0000313" key="3">
    <source>
        <dbReference type="EMBL" id="OPJ55773.1"/>
    </source>
</evidence>
<dbReference type="NCBIfam" id="NF040746">
    <property type="entry name" value="reduct_C_beta"/>
    <property type="match status" value="1"/>
</dbReference>
<dbReference type="Pfam" id="PF19364">
    <property type="entry name" value="DUF5940"/>
    <property type="match status" value="1"/>
</dbReference>
<dbReference type="InterPro" id="IPR017236">
    <property type="entry name" value="Gly/sarc/bet/_Rdtase_C_bsu"/>
</dbReference>
<evidence type="ECO:0000259" key="2">
    <source>
        <dbReference type="Pfam" id="PF19364"/>
    </source>
</evidence>
<dbReference type="EMBL" id="MZGW01000003">
    <property type="protein sequence ID" value="OPJ55773.1"/>
    <property type="molecule type" value="Genomic_DNA"/>
</dbReference>
<dbReference type="GO" id="GO:0004315">
    <property type="term" value="F:3-oxoacyl-[acyl-carrier-protein] synthase activity"/>
    <property type="evidence" value="ECO:0007669"/>
    <property type="project" value="InterPro"/>
</dbReference>
<dbReference type="Pfam" id="PF08545">
    <property type="entry name" value="ACP_syn_III"/>
    <property type="match status" value="1"/>
</dbReference>
<evidence type="ECO:0000313" key="4">
    <source>
        <dbReference type="Proteomes" id="UP000190140"/>
    </source>
</evidence>
<keyword evidence="4" id="KW-1185">Reference proteome</keyword>
<dbReference type="Proteomes" id="UP000190140">
    <property type="component" value="Unassembled WGS sequence"/>
</dbReference>
<dbReference type="CDD" id="cd00827">
    <property type="entry name" value="init_cond_enzymes"/>
    <property type="match status" value="1"/>
</dbReference>
<dbReference type="OrthoDB" id="9762068at2"/>
<comment type="caution">
    <text evidence="3">The sequence shown here is derived from an EMBL/GenBank/DDBJ whole genome shotgun (WGS) entry which is preliminary data.</text>
</comment>
<evidence type="ECO:0000259" key="1">
    <source>
        <dbReference type="Pfam" id="PF08545"/>
    </source>
</evidence>
<gene>
    <name evidence="3" type="primary">grdC</name>
    <name evidence="3" type="ORF">CLOTH_09510</name>
</gene>
<dbReference type="AlphaFoldDB" id="A0A1V4I745"/>
<dbReference type="GO" id="GO:0033795">
    <property type="term" value="F:betaine reductase activity"/>
    <property type="evidence" value="ECO:0007669"/>
    <property type="project" value="UniProtKB-EC"/>
</dbReference>
<dbReference type="EC" id="1.21.4.2" evidence="3"/>
<name>A0A1V4I745_9FIRM</name>
<accession>A0A1V4I745</accession>
<dbReference type="GO" id="GO:0006633">
    <property type="term" value="P:fatty acid biosynthetic process"/>
    <property type="evidence" value="ECO:0007669"/>
    <property type="project" value="InterPro"/>
</dbReference>
<feature type="domain" description="Beta-ketoacyl-[acyl-carrier-protein] synthase III N-terminal" evidence="1">
    <location>
        <begin position="254"/>
        <end position="331"/>
    </location>
</feature>
<dbReference type="RefSeq" id="WP_079411712.1">
    <property type="nucleotide sequence ID" value="NZ_MZGW01000003.1"/>
</dbReference>
<sequence>MSFAVAKGSSYILVHTPDMILHSGTTCAVEKKTNPDSDFLKEVNNNLRSYEDVVSYPPNQVYIGNLRPEDLRNYEMPWYNKKADQKRDGRFGEIMPQDEFIGLMKISDAFDLVKLTKEFANEVKEKLSNHPLINETDLNKIKDGEDIESIEKMINEQHAEPLYHSQKIVGCVKRAHEIDVNLNAHVIFENLVVKASGVLAVKHLIAKNNIDPLSIDYVIECSEEACGDMNQRGGGNFAKAIAETIGLNNATGSDTRGFCAGPAHALVKASALVKAGVYENVIVVGGGATAKLGMNAKDHMKKGMPILEDVLGGFAVLVTKNDGVSPIIRTDLVGRHTVGTGSSPQAVITSLITTPLDKSGLKITDIDVYSVEMQNPDVTKPAGAGDVPEANYKMIAALGVKRGELQRSDLAGFVEKHGLPGWAPTQGHIPSGVPYIGFAIDDLTKGSANRAMIVGKGSLFLARMTNLFDGVSFVMERNSGNIKEENNISEDEVKKMIAEAMKKLASHLLSE</sequence>
<dbReference type="InterPro" id="IPR013751">
    <property type="entry name" value="ACP_syn_III_N"/>
</dbReference>